<dbReference type="Gene3D" id="3.30.465.10">
    <property type="match status" value="1"/>
</dbReference>
<dbReference type="GO" id="GO:0016491">
    <property type="term" value="F:oxidoreductase activity"/>
    <property type="evidence" value="ECO:0007669"/>
    <property type="project" value="InterPro"/>
</dbReference>
<dbReference type="InterPro" id="IPR036318">
    <property type="entry name" value="FAD-bd_PCMH-like_sf"/>
</dbReference>
<dbReference type="Pfam" id="PF08031">
    <property type="entry name" value="BBE"/>
    <property type="match status" value="1"/>
</dbReference>
<dbReference type="Gene3D" id="3.30.43.10">
    <property type="entry name" value="Uridine Diphospho-n-acetylenolpyruvylglucosamine Reductase, domain 2"/>
    <property type="match status" value="1"/>
</dbReference>
<keyword evidence="4" id="KW-0732">Signal</keyword>
<dbReference type="InterPro" id="IPR016166">
    <property type="entry name" value="FAD-bd_PCMH"/>
</dbReference>
<dbReference type="FunFam" id="3.30.43.10:FF:000004">
    <property type="entry name" value="Berberine bridge enzyme-like 15"/>
    <property type="match status" value="1"/>
</dbReference>
<evidence type="ECO:0000256" key="1">
    <source>
        <dbReference type="ARBA" id="ARBA00001974"/>
    </source>
</evidence>
<dbReference type="InterPro" id="IPR016167">
    <property type="entry name" value="FAD-bd_PCMH_sub1"/>
</dbReference>
<keyword evidence="3" id="KW-0285">Flavoprotein</keyword>
<feature type="domain" description="FAD-binding PCMH-type" evidence="8">
    <location>
        <begin position="79"/>
        <end position="253"/>
    </location>
</feature>
<comment type="cofactor">
    <cofactor evidence="1">
        <name>FAD</name>
        <dbReference type="ChEBI" id="CHEBI:57692"/>
    </cofactor>
</comment>
<comment type="caution">
    <text evidence="9">The sequence shown here is derived from an EMBL/GenBank/DDBJ whole genome shotgun (WGS) entry which is preliminary data.</text>
</comment>
<name>A0AAP0H4R7_9ASTR</name>
<dbReference type="Gene3D" id="3.40.462.20">
    <property type="match status" value="1"/>
</dbReference>
<keyword evidence="5" id="KW-0274">FAD</keyword>
<keyword evidence="6" id="KW-1015">Disulfide bond</keyword>
<sequence>MNAIKRSYRLCSLLLIQILLLFGFYTHVISGSVYDTFLECMSNRNSSDHVSSVIYNPNNSSYISTLQAYIRNKRFNTSSTPKPVIIVTPLHETHVQSTIVCSKNMGMNLRIRSGGHDFEGLSYVSNVTFVLLDMSNLRSISVDIEEETATVQVGATIGELYYNIWKKSKVHAFPAGVCPTVGVGGHISGGGYGVLMRKYGLTVDNIIDATIVDVNGSVFNRTLMGEDLFWAIRGGGGASFGVVLSFKLQLVRVPENVTVFRVSKTLEENATDIVNRWQYVADKIDKDLFVRLNLKPDNTKNTIHASFTAFFLGNPERLVSVMTTGFPELGIQKNDCKSMSWIESELFWSSNVKNPVEILLERSRFSAKFAKRKSDYLQTPIPRDGIESLWRKMLELRVVELVLNPYGGRMSEIGDHETPFPHRAGNIFKIEYSVNWDEEGAVAKGYYLNQTRVLYEFMTPFVSKNPRGAYLNYRDLDIGTGVVGNNSYTDGKVYGEKYFKGNFDRLVKVKTMVDGDNFFTNEQSIPCLTSRRMKMVK</sequence>
<dbReference type="AlphaFoldDB" id="A0AAP0H4R7"/>
<dbReference type="SUPFAM" id="SSF56176">
    <property type="entry name" value="FAD-binding/transporter-associated domain-like"/>
    <property type="match status" value="1"/>
</dbReference>
<dbReference type="PANTHER" id="PTHR32448">
    <property type="entry name" value="OS08G0158400 PROTEIN"/>
    <property type="match status" value="1"/>
</dbReference>
<evidence type="ECO:0000256" key="2">
    <source>
        <dbReference type="ARBA" id="ARBA00005466"/>
    </source>
</evidence>
<evidence type="ECO:0000256" key="6">
    <source>
        <dbReference type="ARBA" id="ARBA00023157"/>
    </source>
</evidence>
<dbReference type="PROSITE" id="PS51387">
    <property type="entry name" value="FAD_PCMH"/>
    <property type="match status" value="1"/>
</dbReference>
<gene>
    <name evidence="9" type="ORF">SSX86_003182</name>
</gene>
<evidence type="ECO:0000256" key="5">
    <source>
        <dbReference type="ARBA" id="ARBA00022827"/>
    </source>
</evidence>
<dbReference type="InterPro" id="IPR016169">
    <property type="entry name" value="FAD-bd_PCMH_sub2"/>
</dbReference>
<keyword evidence="7" id="KW-0325">Glycoprotein</keyword>
<dbReference type="Pfam" id="PF01565">
    <property type="entry name" value="FAD_binding_4"/>
    <property type="match status" value="1"/>
</dbReference>
<protein>
    <recommendedName>
        <fullName evidence="8">FAD-binding PCMH-type domain-containing protein</fullName>
    </recommendedName>
</protein>
<keyword evidence="10" id="KW-1185">Reference proteome</keyword>
<organism evidence="9 10">
    <name type="scientific">Deinandra increscens subsp. villosa</name>
    <dbReference type="NCBI Taxonomy" id="3103831"/>
    <lineage>
        <taxon>Eukaryota</taxon>
        <taxon>Viridiplantae</taxon>
        <taxon>Streptophyta</taxon>
        <taxon>Embryophyta</taxon>
        <taxon>Tracheophyta</taxon>
        <taxon>Spermatophyta</taxon>
        <taxon>Magnoliopsida</taxon>
        <taxon>eudicotyledons</taxon>
        <taxon>Gunneridae</taxon>
        <taxon>Pentapetalae</taxon>
        <taxon>asterids</taxon>
        <taxon>campanulids</taxon>
        <taxon>Asterales</taxon>
        <taxon>Asteraceae</taxon>
        <taxon>Asteroideae</taxon>
        <taxon>Heliantheae alliance</taxon>
        <taxon>Madieae</taxon>
        <taxon>Madiinae</taxon>
        <taxon>Deinandra</taxon>
    </lineage>
</organism>
<dbReference type="GO" id="GO:0071949">
    <property type="term" value="F:FAD binding"/>
    <property type="evidence" value="ECO:0007669"/>
    <property type="project" value="InterPro"/>
</dbReference>
<dbReference type="Proteomes" id="UP001408789">
    <property type="component" value="Unassembled WGS sequence"/>
</dbReference>
<dbReference type="EMBL" id="JBCNJP010000007">
    <property type="protein sequence ID" value="KAK9074863.1"/>
    <property type="molecule type" value="Genomic_DNA"/>
</dbReference>
<reference evidence="9 10" key="1">
    <citation type="submission" date="2024-04" db="EMBL/GenBank/DDBJ databases">
        <title>The reference genome of an endangered Asteraceae, Deinandra increscens subsp. villosa, native to the Central Coast of California.</title>
        <authorList>
            <person name="Guilliams M."/>
            <person name="Hasenstab-Lehman K."/>
            <person name="Meyer R."/>
            <person name="Mcevoy S."/>
        </authorList>
    </citation>
    <scope>NUCLEOTIDE SEQUENCE [LARGE SCALE GENOMIC DNA]</scope>
    <source>
        <tissue evidence="9">Leaf</tissue>
    </source>
</reference>
<evidence type="ECO:0000313" key="9">
    <source>
        <dbReference type="EMBL" id="KAK9074863.1"/>
    </source>
</evidence>
<proteinExistence type="inferred from homology"/>
<accession>A0AAP0H4R7</accession>
<evidence type="ECO:0000256" key="3">
    <source>
        <dbReference type="ARBA" id="ARBA00022630"/>
    </source>
</evidence>
<evidence type="ECO:0000313" key="10">
    <source>
        <dbReference type="Proteomes" id="UP001408789"/>
    </source>
</evidence>
<evidence type="ECO:0000256" key="7">
    <source>
        <dbReference type="ARBA" id="ARBA00023180"/>
    </source>
</evidence>
<dbReference type="InterPro" id="IPR012951">
    <property type="entry name" value="BBE"/>
</dbReference>
<evidence type="ECO:0000256" key="4">
    <source>
        <dbReference type="ARBA" id="ARBA00022729"/>
    </source>
</evidence>
<evidence type="ECO:0000259" key="8">
    <source>
        <dbReference type="PROSITE" id="PS51387"/>
    </source>
</evidence>
<comment type="similarity">
    <text evidence="2">Belongs to the oxygen-dependent FAD-linked oxidoreductase family.</text>
</comment>
<dbReference type="InterPro" id="IPR006094">
    <property type="entry name" value="Oxid_FAD_bind_N"/>
</dbReference>